<accession>G8RRM6</accession>
<dbReference type="HOGENOM" id="CLU_073530_1_0_11"/>
<gene>
    <name evidence="3" type="ordered locus">MycrhN_0836</name>
</gene>
<dbReference type="RefSeq" id="WP_014209282.1">
    <property type="nucleotide sequence ID" value="NC_016604.1"/>
</dbReference>
<feature type="transmembrane region" description="Helical" evidence="1">
    <location>
        <begin position="193"/>
        <end position="221"/>
    </location>
</feature>
<keyword evidence="4" id="KW-1185">Reference proteome</keyword>
<dbReference type="Pfam" id="PF06724">
    <property type="entry name" value="DUF1206"/>
    <property type="match status" value="3"/>
</dbReference>
<dbReference type="Proteomes" id="UP000005442">
    <property type="component" value="Chromosome"/>
</dbReference>
<dbReference type="AlphaFoldDB" id="G8RRM6"/>
<dbReference type="PATRIC" id="fig|710685.3.peg.842"/>
<evidence type="ECO:0000256" key="1">
    <source>
        <dbReference type="SAM" id="Phobius"/>
    </source>
</evidence>
<feature type="transmembrane region" description="Helical" evidence="1">
    <location>
        <begin position="241"/>
        <end position="265"/>
    </location>
</feature>
<dbReference type="EMBL" id="CP003169">
    <property type="protein sequence ID" value="AEV71467.1"/>
    <property type="molecule type" value="Genomic_DNA"/>
</dbReference>
<sequence>MTSVKGAVNEATQTRVVEWIARAGYPVSGLLHLLIAYLIVRIALGFGGEADQTGALETLARSGGGALPLWIVAGGLIALALWRFAESVLGLHPAESAKAHHRDSPIGDRLKAFGLGLIYCAVAFTAIQFALDVAQWGKTTTAGLSARLMQSGGGKTVLVIVGFVIAAIGAYYVHKGATRKFLDDLTVPGGRFITTLGVCGHVAEGLVLFAVGLSVIVATYVSDPSKATGLDAALKSLGQTQFGTVTLIAAATGFAAYGLYSIALARYSRM</sequence>
<name>G8RRM6_MYCRN</name>
<evidence type="ECO:0000313" key="4">
    <source>
        <dbReference type="Proteomes" id="UP000005442"/>
    </source>
</evidence>
<feature type="transmembrane region" description="Helical" evidence="1">
    <location>
        <begin position="29"/>
        <end position="47"/>
    </location>
</feature>
<dbReference type="STRING" id="710685.MycrhN_0836"/>
<evidence type="ECO:0000313" key="3">
    <source>
        <dbReference type="EMBL" id="AEV71467.1"/>
    </source>
</evidence>
<proteinExistence type="predicted"/>
<organism evidence="3 4">
    <name type="scientific">Mycolicibacterium rhodesiae (strain NBB3)</name>
    <name type="common">Mycobacterium rhodesiae</name>
    <dbReference type="NCBI Taxonomy" id="710685"/>
    <lineage>
        <taxon>Bacteria</taxon>
        <taxon>Bacillati</taxon>
        <taxon>Actinomycetota</taxon>
        <taxon>Actinomycetes</taxon>
        <taxon>Mycobacteriales</taxon>
        <taxon>Mycobacteriaceae</taxon>
        <taxon>Mycolicibacterium</taxon>
    </lineage>
</organism>
<keyword evidence="1" id="KW-0472">Membrane</keyword>
<keyword evidence="1" id="KW-0812">Transmembrane</keyword>
<feature type="transmembrane region" description="Helical" evidence="1">
    <location>
        <begin position="112"/>
        <end position="131"/>
    </location>
</feature>
<dbReference type="KEGG" id="mrh:MycrhN_0836"/>
<evidence type="ECO:0000259" key="2">
    <source>
        <dbReference type="Pfam" id="PF06724"/>
    </source>
</evidence>
<feature type="domain" description="DUF1206" evidence="2">
    <location>
        <begin position="112"/>
        <end position="179"/>
    </location>
</feature>
<dbReference type="InterPro" id="IPR009597">
    <property type="entry name" value="DUF1206"/>
</dbReference>
<feature type="transmembrane region" description="Helical" evidence="1">
    <location>
        <begin position="151"/>
        <end position="173"/>
    </location>
</feature>
<dbReference type="OrthoDB" id="4552598at2"/>
<reference evidence="3 4" key="1">
    <citation type="submission" date="2011-12" db="EMBL/GenBank/DDBJ databases">
        <title>Complete sequence of Mycobacterium rhodesiae NBB3.</title>
        <authorList>
            <consortium name="US DOE Joint Genome Institute"/>
            <person name="Lucas S."/>
            <person name="Han J."/>
            <person name="Lapidus A."/>
            <person name="Cheng J.-F."/>
            <person name="Goodwin L."/>
            <person name="Pitluck S."/>
            <person name="Peters L."/>
            <person name="Mikhailova N."/>
            <person name="Gu W."/>
            <person name="Detter J.C."/>
            <person name="Han C."/>
            <person name="Tapia R."/>
            <person name="Land M."/>
            <person name="Hauser L."/>
            <person name="Kyrpides N."/>
            <person name="Ivanova N."/>
            <person name="Pagani I."/>
            <person name="Mattes T."/>
            <person name="Holmes A."/>
            <person name="Rutledge P."/>
            <person name="Paulsen I."/>
            <person name="Coleman N."/>
            <person name="Woyke T."/>
        </authorList>
    </citation>
    <scope>NUCLEOTIDE SEQUENCE [LARGE SCALE GENOMIC DNA]</scope>
    <source>
        <strain evidence="3 4">NBB3</strain>
    </source>
</reference>
<dbReference type="eggNOG" id="ENOG502Z854">
    <property type="taxonomic scope" value="Bacteria"/>
</dbReference>
<protein>
    <recommendedName>
        <fullName evidence="2">DUF1206 domain-containing protein</fullName>
    </recommendedName>
</protein>
<feature type="transmembrane region" description="Helical" evidence="1">
    <location>
        <begin position="67"/>
        <end position="91"/>
    </location>
</feature>
<feature type="domain" description="DUF1206" evidence="2">
    <location>
        <begin position="200"/>
        <end position="267"/>
    </location>
</feature>
<feature type="domain" description="DUF1206" evidence="2">
    <location>
        <begin position="23"/>
        <end position="88"/>
    </location>
</feature>
<keyword evidence="1" id="KW-1133">Transmembrane helix</keyword>